<keyword evidence="5" id="KW-0812">Transmembrane</keyword>
<keyword evidence="8 11" id="KW-0798">TonB box</keyword>
<keyword evidence="4" id="KW-0410">Iron transport</keyword>
<evidence type="ECO:0008006" key="16">
    <source>
        <dbReference type="Google" id="ProtNLM"/>
    </source>
</evidence>
<feature type="domain" description="TonB-dependent receptor-like beta-barrel" evidence="12">
    <location>
        <begin position="141"/>
        <end position="590"/>
    </location>
</feature>
<reference evidence="14 15" key="1">
    <citation type="journal article" date="2012" name="J. Bacteriol.">
        <title>Genome sequence of benzo(a)pyrene-degrading bacterium Novosphingobium pentaromativorans US6-1.</title>
        <authorList>
            <person name="Luo Y.R."/>
            <person name="Kang S.G."/>
            <person name="Kim S.J."/>
            <person name="Kim M.R."/>
            <person name="Li N."/>
            <person name="Lee J.H."/>
            <person name="Kwon K.K."/>
        </authorList>
    </citation>
    <scope>NUCLEOTIDE SEQUENCE [LARGE SCALE GENOMIC DNA]</scope>
    <source>
        <strain evidence="14 15">US6-1</strain>
    </source>
</reference>
<sequence>MILQHIPALSSTNLGPGRNKIFIRGIADSSFNGSNQSTISQYLGDARLIYSAPDPDLLLYDVAKVEVLEGPQGTLYGAGTLGGIIHIVPRIPDASSARFGISGGVHLTQNGKPGGDLAGVLNLPLERDRLALRLVAYSSQEGGYIDDAQRRQRDVNRNTVTGIRASLRWTPSADWTVDLSMVGQDLASRDGQYATNDVGSLARRSAIAQPFDNDYRLASLTVRHSLGGINLVSVSSYTIHSIDTRFDATPPVTGASLPDARQAYVEDIEIKLFSHETRLTGSFGTQGSWVSGLSAIDNIEQTTRYLGPSSEPGLLSDVRNGTLDAALFGEATLGLVPDLTVTLGGRLSYVRETGEPAGVQVIENYEPIRSQFRALPTAALSWIPGTDQIVYVRYQEGYRPGALEIVYDAGQPRAARFEHDHVRTFEMGWRFGASEGTGLSGGIVGSVAWWDDIQADLIGEDGLPYIANIGSGRVQNIAARLAYASDNGFVIEASGFFARSNLAHPAAGFDAATDRDLPNIADEGWRLAAKQRWSLAGGSLSLDGALRYVGRSKLAIRPPFDLPQGRYYDASLGLRFQGALLGITLDVSNLLNSRANTFAFGNPFTLASGTQQTPPRPRSLRLGIDANF</sequence>
<dbReference type="Pfam" id="PF00593">
    <property type="entry name" value="TonB_dep_Rec_b-barrel"/>
    <property type="match status" value="1"/>
</dbReference>
<evidence type="ECO:0000256" key="2">
    <source>
        <dbReference type="ARBA" id="ARBA00022448"/>
    </source>
</evidence>
<dbReference type="PANTHER" id="PTHR32552">
    <property type="entry name" value="FERRICHROME IRON RECEPTOR-RELATED"/>
    <property type="match status" value="1"/>
</dbReference>
<dbReference type="Pfam" id="PF07715">
    <property type="entry name" value="Plug"/>
    <property type="match status" value="1"/>
</dbReference>
<evidence type="ECO:0000256" key="5">
    <source>
        <dbReference type="ARBA" id="ARBA00022692"/>
    </source>
</evidence>
<dbReference type="InterPro" id="IPR036942">
    <property type="entry name" value="Beta-barrel_TonB_sf"/>
</dbReference>
<comment type="caution">
    <text evidence="14">The sequence shown here is derived from an EMBL/GenBank/DDBJ whole genome shotgun (WGS) entry which is preliminary data.</text>
</comment>
<keyword evidence="2" id="KW-0813">Transport</keyword>
<keyword evidence="3" id="KW-1134">Transmembrane beta strand</keyword>
<evidence type="ECO:0000313" key="14">
    <source>
        <dbReference type="EMBL" id="EHJ60641.1"/>
    </source>
</evidence>
<evidence type="ECO:0000256" key="8">
    <source>
        <dbReference type="ARBA" id="ARBA00023077"/>
    </source>
</evidence>
<evidence type="ECO:0000259" key="13">
    <source>
        <dbReference type="Pfam" id="PF07715"/>
    </source>
</evidence>
<proteinExistence type="inferred from homology"/>
<dbReference type="SUPFAM" id="SSF56935">
    <property type="entry name" value="Porins"/>
    <property type="match status" value="1"/>
</dbReference>
<dbReference type="PATRIC" id="fig|1088721.3.peg.2405"/>
<feature type="domain" description="TonB-dependent receptor plug" evidence="13">
    <location>
        <begin position="2"/>
        <end position="84"/>
    </location>
</feature>
<keyword evidence="10" id="KW-0998">Cell outer membrane</keyword>
<keyword evidence="15" id="KW-1185">Reference proteome</keyword>
<evidence type="ECO:0000256" key="7">
    <source>
        <dbReference type="ARBA" id="ARBA00023065"/>
    </source>
</evidence>
<dbReference type="Gene3D" id="2.40.170.20">
    <property type="entry name" value="TonB-dependent receptor, beta-barrel domain"/>
    <property type="match status" value="1"/>
</dbReference>
<dbReference type="InterPro" id="IPR012910">
    <property type="entry name" value="Plug_dom"/>
</dbReference>
<dbReference type="eggNOG" id="COG4773">
    <property type="taxonomic scope" value="Bacteria"/>
</dbReference>
<dbReference type="KEGG" id="npn:JI59_07925"/>
<keyword evidence="7" id="KW-0406">Ion transport</keyword>
<dbReference type="STRING" id="1088721.JI59_07925"/>
<dbReference type="Proteomes" id="UP000004030">
    <property type="component" value="Unassembled WGS sequence"/>
</dbReference>
<dbReference type="GO" id="GO:0006826">
    <property type="term" value="P:iron ion transport"/>
    <property type="evidence" value="ECO:0007669"/>
    <property type="project" value="UniProtKB-KW"/>
</dbReference>
<evidence type="ECO:0000256" key="11">
    <source>
        <dbReference type="RuleBase" id="RU003357"/>
    </source>
</evidence>
<name>G6EDL3_9SPHN</name>
<organism evidence="14 15">
    <name type="scientific">Novosphingobium pentaromativorans US6-1</name>
    <dbReference type="NCBI Taxonomy" id="1088721"/>
    <lineage>
        <taxon>Bacteria</taxon>
        <taxon>Pseudomonadati</taxon>
        <taxon>Pseudomonadota</taxon>
        <taxon>Alphaproteobacteria</taxon>
        <taxon>Sphingomonadales</taxon>
        <taxon>Sphingomonadaceae</taxon>
        <taxon>Novosphingobium</taxon>
    </lineage>
</organism>
<evidence type="ECO:0000256" key="1">
    <source>
        <dbReference type="ARBA" id="ARBA00004571"/>
    </source>
</evidence>
<comment type="similarity">
    <text evidence="11">Belongs to the TonB-dependent receptor family.</text>
</comment>
<evidence type="ECO:0000259" key="12">
    <source>
        <dbReference type="Pfam" id="PF00593"/>
    </source>
</evidence>
<accession>G6EDL3</accession>
<evidence type="ECO:0000313" key="15">
    <source>
        <dbReference type="Proteomes" id="UP000004030"/>
    </source>
</evidence>
<dbReference type="InterPro" id="IPR000531">
    <property type="entry name" value="Beta-barrel_TonB"/>
</dbReference>
<evidence type="ECO:0000256" key="9">
    <source>
        <dbReference type="ARBA" id="ARBA00023136"/>
    </source>
</evidence>
<gene>
    <name evidence="14" type="ORF">NSU_2434</name>
</gene>
<protein>
    <recommendedName>
        <fullName evidence="16">TonB-dependent receptor</fullName>
    </recommendedName>
</protein>
<comment type="subcellular location">
    <subcellularLocation>
        <location evidence="1">Cell outer membrane</location>
        <topology evidence="1">Multi-pass membrane protein</topology>
    </subcellularLocation>
</comment>
<dbReference type="GO" id="GO:0009279">
    <property type="term" value="C:cell outer membrane"/>
    <property type="evidence" value="ECO:0007669"/>
    <property type="project" value="UniProtKB-SubCell"/>
</dbReference>
<keyword evidence="9 11" id="KW-0472">Membrane</keyword>
<dbReference type="AlphaFoldDB" id="G6EDL3"/>
<evidence type="ECO:0000256" key="10">
    <source>
        <dbReference type="ARBA" id="ARBA00023237"/>
    </source>
</evidence>
<dbReference type="InterPro" id="IPR039426">
    <property type="entry name" value="TonB-dep_rcpt-like"/>
</dbReference>
<dbReference type="PANTHER" id="PTHR32552:SF81">
    <property type="entry name" value="TONB-DEPENDENT OUTER MEMBRANE RECEPTOR"/>
    <property type="match status" value="1"/>
</dbReference>
<evidence type="ECO:0000256" key="6">
    <source>
        <dbReference type="ARBA" id="ARBA00023004"/>
    </source>
</evidence>
<evidence type="ECO:0000256" key="3">
    <source>
        <dbReference type="ARBA" id="ARBA00022452"/>
    </source>
</evidence>
<keyword evidence="6" id="KW-0408">Iron</keyword>
<evidence type="ECO:0000256" key="4">
    <source>
        <dbReference type="ARBA" id="ARBA00022496"/>
    </source>
</evidence>
<dbReference type="EMBL" id="AGFM01000036">
    <property type="protein sequence ID" value="EHJ60641.1"/>
    <property type="molecule type" value="Genomic_DNA"/>
</dbReference>